<evidence type="ECO:0000313" key="20">
    <source>
        <dbReference type="Proteomes" id="UP000262621"/>
    </source>
</evidence>
<evidence type="ECO:0000256" key="17">
    <source>
        <dbReference type="SAM" id="Coils"/>
    </source>
</evidence>
<keyword evidence="20" id="KW-1185">Reference proteome</keyword>
<feature type="domain" description="Aminoacyl-transfer RNA synthetases class-II family profile" evidence="18">
    <location>
        <begin position="184"/>
        <end position="455"/>
    </location>
</feature>
<keyword evidence="5" id="KW-0963">Cytoplasm</keyword>
<dbReference type="InterPro" id="IPR042103">
    <property type="entry name" value="SerRS_1_N_sf"/>
</dbReference>
<dbReference type="PIRSF" id="PIRSF001529">
    <property type="entry name" value="Ser-tRNA-synth_IIa"/>
    <property type="match status" value="1"/>
</dbReference>
<evidence type="ECO:0000256" key="6">
    <source>
        <dbReference type="ARBA" id="ARBA00022598"/>
    </source>
</evidence>
<feature type="binding site" evidence="16">
    <location>
        <begin position="322"/>
        <end position="325"/>
    </location>
    <ligand>
        <name>ATP</name>
        <dbReference type="ChEBI" id="CHEBI:30616"/>
    </ligand>
</feature>
<evidence type="ECO:0000256" key="2">
    <source>
        <dbReference type="ARBA" id="ARBA00005045"/>
    </source>
</evidence>
<evidence type="ECO:0000256" key="16">
    <source>
        <dbReference type="PIRSR" id="PIRSR001529-2"/>
    </source>
</evidence>
<dbReference type="InterPro" id="IPR010978">
    <property type="entry name" value="tRNA-bd_arm"/>
</dbReference>
<dbReference type="GO" id="GO:0005524">
    <property type="term" value="F:ATP binding"/>
    <property type="evidence" value="ECO:0007669"/>
    <property type="project" value="UniProtKB-KW"/>
</dbReference>
<dbReference type="Proteomes" id="UP000262621">
    <property type="component" value="Unassembled WGS sequence"/>
</dbReference>
<sequence length="484" mass="53545">MTSVQPSASSAKRCARHLMISDAAQTELPPTRRPSVAGTRTVKLPFVINVQLLRDPAFVAQLGRAAELKRLDFDANQLSEAFAERRRIVGLVDQTRARQKSLSNRFREADAETRSALRDQLGQISEESKGLAAQLSEAEEKLQNLALRAPSIPDPTAPVGVNDEDNEVIRHWGEPRKMSPDMADHVELARRLGLVEFDRAQKFAGSRSIALTGNGALVVRAVLAMAMDQLVIRNFRPVMPPVLVREEAMIGTGYFPLGVEDAYKADREDRYLVGTSEVSLVSLHRDELLALSDLPIRYAGVSSCFRREAGSHGRDTRGLYRVHQFDKVEQVSIIEADDELSRREQLALLENSETVLKALELPYRVAIACTGEMGQGQRLKYEVETWMPSRAAYSETHSCSSFGDFQSRRSNIKYRTADGGTAFAYTLNNTAVAAPRILIPLLEHHQQPDGAVRIPAALRPYLNGLETLSAKTPSSELVLAHIPA</sequence>
<evidence type="ECO:0000256" key="1">
    <source>
        <dbReference type="ARBA" id="ARBA00004496"/>
    </source>
</evidence>
<dbReference type="PANTHER" id="PTHR43697">
    <property type="entry name" value="SERYL-TRNA SYNTHETASE"/>
    <property type="match status" value="1"/>
</dbReference>
<comment type="catalytic activity">
    <reaction evidence="12">
        <text>tRNA(Sec) + L-serine + ATP = L-seryl-tRNA(Sec) + AMP + diphosphate + H(+)</text>
        <dbReference type="Rhea" id="RHEA:42580"/>
        <dbReference type="Rhea" id="RHEA-COMP:9742"/>
        <dbReference type="Rhea" id="RHEA-COMP:10128"/>
        <dbReference type="ChEBI" id="CHEBI:15378"/>
        <dbReference type="ChEBI" id="CHEBI:30616"/>
        <dbReference type="ChEBI" id="CHEBI:33019"/>
        <dbReference type="ChEBI" id="CHEBI:33384"/>
        <dbReference type="ChEBI" id="CHEBI:78442"/>
        <dbReference type="ChEBI" id="CHEBI:78533"/>
        <dbReference type="ChEBI" id="CHEBI:456215"/>
        <dbReference type="EC" id="6.1.1.11"/>
    </reaction>
</comment>
<evidence type="ECO:0000256" key="7">
    <source>
        <dbReference type="ARBA" id="ARBA00022741"/>
    </source>
</evidence>
<reference evidence="19 20" key="1">
    <citation type="submission" date="2018-08" db="EMBL/GenBank/DDBJ databases">
        <title>Verrucosispora craniellae sp. nov., isolated from a marine sponge in the South China Sea.</title>
        <authorList>
            <person name="Li L."/>
            <person name="Lin H.W."/>
        </authorList>
    </citation>
    <scope>NUCLEOTIDE SEQUENCE [LARGE SCALE GENOMIC DNA]</scope>
    <source>
        <strain evidence="19 20">LHW63014</strain>
    </source>
</reference>
<evidence type="ECO:0000256" key="3">
    <source>
        <dbReference type="ARBA" id="ARBA00010728"/>
    </source>
</evidence>
<comment type="catalytic activity">
    <reaction evidence="13">
        <text>tRNA(Ser) + L-serine + ATP = L-seryl-tRNA(Ser) + AMP + diphosphate + H(+)</text>
        <dbReference type="Rhea" id="RHEA:12292"/>
        <dbReference type="Rhea" id="RHEA-COMP:9669"/>
        <dbReference type="Rhea" id="RHEA-COMP:9703"/>
        <dbReference type="ChEBI" id="CHEBI:15378"/>
        <dbReference type="ChEBI" id="CHEBI:30616"/>
        <dbReference type="ChEBI" id="CHEBI:33019"/>
        <dbReference type="ChEBI" id="CHEBI:33384"/>
        <dbReference type="ChEBI" id="CHEBI:78442"/>
        <dbReference type="ChEBI" id="CHEBI:78533"/>
        <dbReference type="ChEBI" id="CHEBI:456215"/>
        <dbReference type="EC" id="6.1.1.11"/>
    </reaction>
</comment>
<evidence type="ECO:0000259" key="18">
    <source>
        <dbReference type="PROSITE" id="PS50862"/>
    </source>
</evidence>
<dbReference type="AlphaFoldDB" id="A0A372FS99"/>
<comment type="pathway">
    <text evidence="2">Aminoacyl-tRNA biosynthesis; selenocysteinyl-tRNA(Sec) biosynthesis; L-seryl-tRNA(Sec) from L-serine and tRNA(Sec): step 1/1.</text>
</comment>
<dbReference type="Pfam" id="PF02403">
    <property type="entry name" value="Seryl_tRNA_N"/>
    <property type="match status" value="1"/>
</dbReference>
<comment type="caution">
    <text evidence="19">The sequence shown here is derived from an EMBL/GenBank/DDBJ whole genome shotgun (WGS) entry which is preliminary data.</text>
</comment>
<gene>
    <name evidence="19" type="ORF">D0Q02_28015</name>
</gene>
<comment type="subcellular location">
    <subcellularLocation>
        <location evidence="1">Cytoplasm</location>
    </subcellularLocation>
</comment>
<keyword evidence="7" id="KW-0547">Nucleotide-binding</keyword>
<evidence type="ECO:0000256" key="15">
    <source>
        <dbReference type="PIRSR" id="PIRSR001529-1"/>
    </source>
</evidence>
<evidence type="ECO:0000256" key="13">
    <source>
        <dbReference type="ARBA" id="ARBA00048823"/>
    </source>
</evidence>
<evidence type="ECO:0000256" key="14">
    <source>
        <dbReference type="NCBIfam" id="TIGR00414"/>
    </source>
</evidence>
<dbReference type="GO" id="GO:0006434">
    <property type="term" value="P:seryl-tRNA aminoacylation"/>
    <property type="evidence" value="ECO:0007669"/>
    <property type="project" value="UniProtKB-UniRule"/>
</dbReference>
<feature type="binding site" evidence="15">
    <location>
        <position position="275"/>
    </location>
    <ligand>
        <name>L-serine</name>
        <dbReference type="ChEBI" id="CHEBI:33384"/>
    </ligand>
</feature>
<dbReference type="PRINTS" id="PR00981">
    <property type="entry name" value="TRNASYNTHSER"/>
</dbReference>
<evidence type="ECO:0000256" key="9">
    <source>
        <dbReference type="ARBA" id="ARBA00022917"/>
    </source>
</evidence>
<dbReference type="EC" id="6.1.1.11" evidence="4 14"/>
<dbReference type="GO" id="GO:0005737">
    <property type="term" value="C:cytoplasm"/>
    <property type="evidence" value="ECO:0007669"/>
    <property type="project" value="UniProtKB-SubCell"/>
</dbReference>
<comment type="similarity">
    <text evidence="3">Belongs to the class-II aminoacyl-tRNA synthetase family. Type-1 seryl-tRNA synthetase subfamily.</text>
</comment>
<evidence type="ECO:0000256" key="8">
    <source>
        <dbReference type="ARBA" id="ARBA00022840"/>
    </source>
</evidence>
<dbReference type="NCBIfam" id="TIGR00414">
    <property type="entry name" value="serS"/>
    <property type="match status" value="1"/>
</dbReference>
<name>A0A372FS99_9ACTN</name>
<dbReference type="InterPro" id="IPR015866">
    <property type="entry name" value="Ser-tRNA-synth_1_N"/>
</dbReference>
<dbReference type="PANTHER" id="PTHR43697:SF1">
    <property type="entry name" value="SERINE--TRNA LIGASE"/>
    <property type="match status" value="1"/>
</dbReference>
<accession>A0A372FS99</accession>
<keyword evidence="8 16" id="KW-0067">ATP-binding</keyword>
<feature type="binding site" evidence="15">
    <location>
        <position position="306"/>
    </location>
    <ligand>
        <name>L-serine</name>
        <dbReference type="ChEBI" id="CHEBI:33384"/>
    </ligand>
</feature>
<feature type="site" description="Important for serine binding" evidence="15">
    <location>
        <position position="430"/>
    </location>
</feature>
<evidence type="ECO:0000256" key="10">
    <source>
        <dbReference type="ARBA" id="ARBA00023146"/>
    </source>
</evidence>
<proteinExistence type="inferred from homology"/>
<feature type="coiled-coil region" evidence="17">
    <location>
        <begin position="121"/>
        <end position="148"/>
    </location>
</feature>
<keyword evidence="6 19" id="KW-0436">Ligase</keyword>
<keyword evidence="17" id="KW-0175">Coiled coil</keyword>
<keyword evidence="10" id="KW-0030">Aminoacyl-tRNA synthetase</keyword>
<feature type="binding site" evidence="15">
    <location>
        <position position="329"/>
    </location>
    <ligand>
        <name>L-serine</name>
        <dbReference type="ChEBI" id="CHEBI:33384"/>
    </ligand>
</feature>
<organism evidence="19 20">
    <name type="scientific">Micromonospora craniellae</name>
    <dbReference type="NCBI Taxonomy" id="2294034"/>
    <lineage>
        <taxon>Bacteria</taxon>
        <taxon>Bacillati</taxon>
        <taxon>Actinomycetota</taxon>
        <taxon>Actinomycetes</taxon>
        <taxon>Micromonosporales</taxon>
        <taxon>Micromonosporaceae</taxon>
        <taxon>Micromonospora</taxon>
    </lineage>
</organism>
<feature type="binding site" evidence="16">
    <location>
        <begin position="306"/>
        <end position="308"/>
    </location>
    <ligand>
        <name>ATP</name>
        <dbReference type="ChEBI" id="CHEBI:30616"/>
    </ligand>
</feature>
<keyword evidence="9" id="KW-0648">Protein biosynthesis</keyword>
<evidence type="ECO:0000313" key="19">
    <source>
        <dbReference type="EMBL" id="RFS43400.1"/>
    </source>
</evidence>
<dbReference type="GO" id="GO:0004828">
    <property type="term" value="F:serine-tRNA ligase activity"/>
    <property type="evidence" value="ECO:0007669"/>
    <property type="project" value="UniProtKB-UniRule"/>
</dbReference>
<evidence type="ECO:0000256" key="12">
    <source>
        <dbReference type="ARBA" id="ARBA00047929"/>
    </source>
</evidence>
<dbReference type="InterPro" id="IPR006195">
    <property type="entry name" value="aa-tRNA-synth_II"/>
</dbReference>
<evidence type="ECO:0000256" key="4">
    <source>
        <dbReference type="ARBA" id="ARBA00012840"/>
    </source>
</evidence>
<dbReference type="Gene3D" id="1.10.287.40">
    <property type="entry name" value="Serine-tRNA synthetase, tRNA binding domain"/>
    <property type="match status" value="1"/>
</dbReference>
<evidence type="ECO:0000256" key="5">
    <source>
        <dbReference type="ARBA" id="ARBA00022490"/>
    </source>
</evidence>
<dbReference type="SUPFAM" id="SSF55681">
    <property type="entry name" value="Class II aaRS and biotin synthetases"/>
    <property type="match status" value="1"/>
</dbReference>
<feature type="binding site" evidence="16">
    <location>
        <begin position="395"/>
        <end position="398"/>
    </location>
    <ligand>
        <name>ATP</name>
        <dbReference type="ChEBI" id="CHEBI:30616"/>
    </ligand>
</feature>
<dbReference type="EMBL" id="QVFU01000062">
    <property type="protein sequence ID" value="RFS43400.1"/>
    <property type="molecule type" value="Genomic_DNA"/>
</dbReference>
<dbReference type="InterPro" id="IPR045864">
    <property type="entry name" value="aa-tRNA-synth_II/BPL/LPL"/>
</dbReference>
<dbReference type="Gene3D" id="3.30.930.10">
    <property type="entry name" value="Bira Bifunctional Protein, Domain 2"/>
    <property type="match status" value="1"/>
</dbReference>
<evidence type="ECO:0000256" key="11">
    <source>
        <dbReference type="ARBA" id="ARBA00039158"/>
    </source>
</evidence>
<dbReference type="InterPro" id="IPR002314">
    <property type="entry name" value="aa-tRNA-synt_IIb"/>
</dbReference>
<feature type="binding site" evidence="15">
    <location>
        <position position="428"/>
    </location>
    <ligand>
        <name>L-serine</name>
        <dbReference type="ChEBI" id="CHEBI:33384"/>
    </ligand>
</feature>
<dbReference type="Pfam" id="PF00587">
    <property type="entry name" value="tRNA-synt_2b"/>
    <property type="match status" value="1"/>
</dbReference>
<dbReference type="PROSITE" id="PS50862">
    <property type="entry name" value="AA_TRNA_LIGASE_II"/>
    <property type="match status" value="1"/>
</dbReference>
<dbReference type="InterPro" id="IPR002317">
    <property type="entry name" value="Ser-tRNA-ligase_type_1"/>
</dbReference>
<protein>
    <recommendedName>
        <fullName evidence="11 14">Serine--tRNA ligase</fullName>
        <ecNumber evidence="4 14">6.1.1.11</ecNumber>
    </recommendedName>
</protein>
<dbReference type="SUPFAM" id="SSF46589">
    <property type="entry name" value="tRNA-binding arm"/>
    <property type="match status" value="1"/>
</dbReference>